<dbReference type="GO" id="GO:0005739">
    <property type="term" value="C:mitochondrion"/>
    <property type="evidence" value="ECO:0007669"/>
    <property type="project" value="UniProtKB-SubCell"/>
</dbReference>
<feature type="domain" description="TLDc" evidence="6">
    <location>
        <begin position="399"/>
        <end position="571"/>
    </location>
</feature>
<dbReference type="OrthoDB" id="26679at2759"/>
<reference evidence="7 8" key="1">
    <citation type="submission" date="2016-10" db="EMBL/GenBank/DDBJ databases">
        <title>Genome sequence of the basidiomycete white-rot fungus Trametes pubescens.</title>
        <authorList>
            <person name="Makela M.R."/>
            <person name="Granchi Z."/>
            <person name="Peng M."/>
            <person name="De Vries R.P."/>
            <person name="Grigoriev I."/>
            <person name="Riley R."/>
            <person name="Hilden K."/>
        </authorList>
    </citation>
    <scope>NUCLEOTIDE SEQUENCE [LARGE SCALE GENOMIC DNA]</scope>
    <source>
        <strain evidence="7 8">FBCC735</strain>
    </source>
</reference>
<dbReference type="GO" id="GO:0005634">
    <property type="term" value="C:nucleus"/>
    <property type="evidence" value="ECO:0007669"/>
    <property type="project" value="TreeGrafter"/>
</dbReference>
<dbReference type="PANTHER" id="PTHR23354:SF62">
    <property type="entry name" value="MUSTARD, ISOFORM V"/>
    <property type="match status" value="1"/>
</dbReference>
<comment type="caution">
    <text evidence="7">The sequence shown here is derived from an EMBL/GenBank/DDBJ whole genome shotgun (WGS) entry which is preliminary data.</text>
</comment>
<dbReference type="OMA" id="GRNDYIA"/>
<comment type="similarity">
    <text evidence="2">Belongs to the OXR1 family.</text>
</comment>
<organism evidence="7 8">
    <name type="scientific">Trametes pubescens</name>
    <name type="common">White-rot fungus</name>
    <dbReference type="NCBI Taxonomy" id="154538"/>
    <lineage>
        <taxon>Eukaryota</taxon>
        <taxon>Fungi</taxon>
        <taxon>Dikarya</taxon>
        <taxon>Basidiomycota</taxon>
        <taxon>Agaricomycotina</taxon>
        <taxon>Agaricomycetes</taxon>
        <taxon>Polyporales</taxon>
        <taxon>Polyporaceae</taxon>
        <taxon>Trametes</taxon>
    </lineage>
</organism>
<feature type="region of interest" description="Disordered" evidence="5">
    <location>
        <begin position="1"/>
        <end position="68"/>
    </location>
</feature>
<protein>
    <recommendedName>
        <fullName evidence="4">Oxidation resistance protein 1</fullName>
    </recommendedName>
</protein>
<dbReference type="EMBL" id="MNAD01001635">
    <property type="protein sequence ID" value="OJT03104.1"/>
    <property type="molecule type" value="Genomic_DNA"/>
</dbReference>
<dbReference type="AlphaFoldDB" id="A0A1M2V699"/>
<feature type="compositionally biased region" description="Basic and acidic residues" evidence="5">
    <location>
        <begin position="215"/>
        <end position="227"/>
    </location>
</feature>
<dbReference type="Proteomes" id="UP000184267">
    <property type="component" value="Unassembled WGS sequence"/>
</dbReference>
<name>A0A1M2V699_TRAPU</name>
<proteinExistence type="inferred from homology"/>
<evidence type="ECO:0000259" key="6">
    <source>
        <dbReference type="PROSITE" id="PS51886"/>
    </source>
</evidence>
<evidence type="ECO:0000313" key="8">
    <source>
        <dbReference type="Proteomes" id="UP000184267"/>
    </source>
</evidence>
<sequence>MDGSSAQSPIPIPPIIPLPGQQPPGFANDKDDVFATLFSPPTPRASPSHTPEPGQARPARHMRTESTDSDFGAFVSVSAAEDPLHPGEEAADPVFSLPQNQVFFDRFTEDAKAASERNRREVLDELLQHETDPLAWMQGASDTRASRTPTPQPAQTPSDIPSSAGESLIDLDSPTEGRIAKPLAPPVYSNAPIITSSASSISQSIPEDTLFDFISPRDGESERESRSLRHAAGPSHVRSPSLPPSSPTRISPPEIQRTPSYFSSPSFPSRMVSSLLSSAIRSSASRPAISTPSPSSSHIDDPLASRIPPTAASVASHLAGFSRSAPHSRAATVSEGLPGAALDSSITHGSPFASHAFVPPSGAPGFTGDRKWNKGFEFDKTQVERKSVRLNGRREMTVPVLTVEIADMIRPFFPALARLPRAWTLLYSLDQHGISLNTLYTRCQDFKGSALMIIRDANNAVFGAWMGEGIHPSKGAYYGSGESFLWQLSAADRVRVFKWTGKNDYVALCEPDYISFGGGDGHYGLWLDETLSDGSSARCLTFDNEPLCSPGKRQGETVTFECVALEVWGIG</sequence>
<comment type="subcellular location">
    <subcellularLocation>
        <location evidence="1">Mitochondrion</location>
    </subcellularLocation>
</comment>
<dbReference type="GO" id="GO:0006979">
    <property type="term" value="P:response to oxidative stress"/>
    <property type="evidence" value="ECO:0007669"/>
    <property type="project" value="TreeGrafter"/>
</dbReference>
<dbReference type="STRING" id="154538.A0A1M2V699"/>
<feature type="region of interest" description="Disordered" evidence="5">
    <location>
        <begin position="284"/>
        <end position="306"/>
    </location>
</feature>
<feature type="region of interest" description="Disordered" evidence="5">
    <location>
        <begin position="126"/>
        <end position="191"/>
    </location>
</feature>
<feature type="region of interest" description="Disordered" evidence="5">
    <location>
        <begin position="211"/>
        <end position="263"/>
    </location>
</feature>
<feature type="compositionally biased region" description="Pro residues" evidence="5">
    <location>
        <begin position="10"/>
        <end position="22"/>
    </location>
</feature>
<keyword evidence="8" id="KW-1185">Reference proteome</keyword>
<evidence type="ECO:0000256" key="4">
    <source>
        <dbReference type="ARBA" id="ARBA00040604"/>
    </source>
</evidence>
<dbReference type="InterPro" id="IPR006571">
    <property type="entry name" value="TLDc_dom"/>
</dbReference>
<accession>A0A1M2V699</accession>
<evidence type="ECO:0000256" key="2">
    <source>
        <dbReference type="ARBA" id="ARBA00009540"/>
    </source>
</evidence>
<evidence type="ECO:0000256" key="1">
    <source>
        <dbReference type="ARBA" id="ARBA00004173"/>
    </source>
</evidence>
<dbReference type="PANTHER" id="PTHR23354">
    <property type="entry name" value="NUCLEOLAR PROTEIN 7/ESTROGEN RECEPTOR COACTIVATOR-RELATED"/>
    <property type="match status" value="1"/>
</dbReference>
<evidence type="ECO:0000256" key="3">
    <source>
        <dbReference type="ARBA" id="ARBA00023128"/>
    </source>
</evidence>
<gene>
    <name evidence="7" type="ORF">TRAPUB_6332</name>
</gene>
<dbReference type="SMART" id="SM00584">
    <property type="entry name" value="TLDc"/>
    <property type="match status" value="1"/>
</dbReference>
<dbReference type="Pfam" id="PF07534">
    <property type="entry name" value="TLD"/>
    <property type="match status" value="1"/>
</dbReference>
<keyword evidence="3" id="KW-0496">Mitochondrion</keyword>
<dbReference type="PROSITE" id="PS51886">
    <property type="entry name" value="TLDC"/>
    <property type="match status" value="1"/>
</dbReference>
<evidence type="ECO:0000256" key="5">
    <source>
        <dbReference type="SAM" id="MobiDB-lite"/>
    </source>
</evidence>
<feature type="compositionally biased region" description="Low complexity" evidence="5">
    <location>
        <begin position="284"/>
        <end position="297"/>
    </location>
</feature>
<evidence type="ECO:0000313" key="7">
    <source>
        <dbReference type="EMBL" id="OJT03104.1"/>
    </source>
</evidence>
<feature type="compositionally biased region" description="Polar residues" evidence="5">
    <location>
        <begin position="140"/>
        <end position="165"/>
    </location>
</feature>
<feature type="compositionally biased region" description="Low complexity" evidence="5">
    <location>
        <begin position="247"/>
        <end position="263"/>
    </location>
</feature>